<proteinExistence type="inferred from homology"/>
<evidence type="ECO:0000256" key="7">
    <source>
        <dbReference type="ARBA" id="ARBA00023136"/>
    </source>
</evidence>
<evidence type="ECO:0000259" key="11">
    <source>
        <dbReference type="Pfam" id="PF02096"/>
    </source>
</evidence>
<feature type="transmembrane region" description="Helical" evidence="10">
    <location>
        <begin position="26"/>
        <end position="44"/>
    </location>
</feature>
<dbReference type="CDD" id="cd20070">
    <property type="entry name" value="5TM_YidC_Alb3"/>
    <property type="match status" value="1"/>
</dbReference>
<dbReference type="Proteomes" id="UP000034154">
    <property type="component" value="Unassembled WGS sequence"/>
</dbReference>
<feature type="transmembrane region" description="Helical" evidence="10">
    <location>
        <begin position="148"/>
        <end position="167"/>
    </location>
</feature>
<organism evidence="12 13">
    <name type="scientific">Candidatus Uhrbacteria bacterium GW2011_GWF2_44_350</name>
    <dbReference type="NCBI Taxonomy" id="1619000"/>
    <lineage>
        <taxon>Bacteria</taxon>
        <taxon>Candidatus Uhriibacteriota</taxon>
    </lineage>
</organism>
<accession>A0A0G1MDB8</accession>
<evidence type="ECO:0000256" key="4">
    <source>
        <dbReference type="ARBA" id="ARBA00022692"/>
    </source>
</evidence>
<evidence type="ECO:0000256" key="8">
    <source>
        <dbReference type="ARBA" id="ARBA00023186"/>
    </source>
</evidence>
<dbReference type="NCBIfam" id="TIGR03592">
    <property type="entry name" value="yidC_oxa1_cterm"/>
    <property type="match status" value="1"/>
</dbReference>
<keyword evidence="6 10" id="KW-1133">Transmembrane helix</keyword>
<evidence type="ECO:0000256" key="10">
    <source>
        <dbReference type="SAM" id="Phobius"/>
    </source>
</evidence>
<dbReference type="InterPro" id="IPR028055">
    <property type="entry name" value="YidC/Oxa/ALB_C"/>
</dbReference>
<gene>
    <name evidence="12" type="ORF">UW63_C0041G0002</name>
</gene>
<evidence type="ECO:0000256" key="6">
    <source>
        <dbReference type="ARBA" id="ARBA00022989"/>
    </source>
</evidence>
<dbReference type="PANTHER" id="PTHR12428:SF65">
    <property type="entry name" value="CYTOCHROME C OXIDASE ASSEMBLY PROTEIN COX18, MITOCHONDRIAL"/>
    <property type="match status" value="1"/>
</dbReference>
<dbReference type="PATRIC" id="fig|1619000.3.peg.673"/>
<dbReference type="GO" id="GO:0032977">
    <property type="term" value="F:membrane insertase activity"/>
    <property type="evidence" value="ECO:0007669"/>
    <property type="project" value="InterPro"/>
</dbReference>
<dbReference type="GO" id="GO:0005886">
    <property type="term" value="C:plasma membrane"/>
    <property type="evidence" value="ECO:0007669"/>
    <property type="project" value="UniProtKB-SubCell"/>
</dbReference>
<dbReference type="InterPro" id="IPR001708">
    <property type="entry name" value="YidC/ALB3/OXA1/COX18"/>
</dbReference>
<feature type="domain" description="Membrane insertase YidC/Oxa/ALB C-terminal" evidence="11">
    <location>
        <begin position="27"/>
        <end position="231"/>
    </location>
</feature>
<keyword evidence="5" id="KW-0653">Protein transport</keyword>
<dbReference type="EMBL" id="LCJB01000041">
    <property type="protein sequence ID" value="KKT69934.1"/>
    <property type="molecule type" value="Genomic_DNA"/>
</dbReference>
<comment type="similarity">
    <text evidence="9">Belongs to the OXA1/ALB3/YidC family.</text>
</comment>
<dbReference type="InterPro" id="IPR047196">
    <property type="entry name" value="YidC_ALB_C"/>
</dbReference>
<evidence type="ECO:0000256" key="5">
    <source>
        <dbReference type="ARBA" id="ARBA00022927"/>
    </source>
</evidence>
<keyword evidence="3" id="KW-1003">Cell membrane</keyword>
<reference evidence="12 13" key="1">
    <citation type="journal article" date="2015" name="Nature">
        <title>rRNA introns, odd ribosomes, and small enigmatic genomes across a large radiation of phyla.</title>
        <authorList>
            <person name="Brown C.T."/>
            <person name="Hug L.A."/>
            <person name="Thomas B.C."/>
            <person name="Sharon I."/>
            <person name="Castelle C.J."/>
            <person name="Singh A."/>
            <person name="Wilkins M.J."/>
            <person name="Williams K.H."/>
            <person name="Banfield J.F."/>
        </authorList>
    </citation>
    <scope>NUCLEOTIDE SEQUENCE [LARGE SCALE GENOMIC DNA]</scope>
</reference>
<evidence type="ECO:0000256" key="1">
    <source>
        <dbReference type="ARBA" id="ARBA00004651"/>
    </source>
</evidence>
<comment type="subcellular location">
    <subcellularLocation>
        <location evidence="1">Cell membrane</location>
        <topology evidence="1">Multi-pass membrane protein</topology>
    </subcellularLocation>
    <subcellularLocation>
        <location evidence="9">Membrane</location>
        <topology evidence="9">Multi-pass membrane protein</topology>
    </subcellularLocation>
</comment>
<sequence length="245" mass="28014">MFHTFLYQPLFNLLIWLYNVIPGQDLGFAIIAISLLIRVVFWPLSQASLRSQKALQDLQPKLDALKEQFKNDKEGLAKAMMELYKTEKVNPMSSCLPLLIQLPILWALYRVLCDGMNTDSLVNLYPFVQHPETINLNFLGFINLSEPYLVMAIIAGILQFVQTKMLIAKRPPKKLRKEPGAKDEDMLANMNQSMMYFMPVMTVVIGASLPGGLTLYWIIMNVFAILQQALTFKKKKEEKVEVVKV</sequence>
<evidence type="ECO:0000313" key="13">
    <source>
        <dbReference type="Proteomes" id="UP000034154"/>
    </source>
</evidence>
<feature type="transmembrane region" description="Helical" evidence="10">
    <location>
        <begin position="215"/>
        <end position="232"/>
    </location>
</feature>
<evidence type="ECO:0000256" key="2">
    <source>
        <dbReference type="ARBA" id="ARBA00022448"/>
    </source>
</evidence>
<dbReference type="PANTHER" id="PTHR12428">
    <property type="entry name" value="OXA1"/>
    <property type="match status" value="1"/>
</dbReference>
<evidence type="ECO:0000256" key="3">
    <source>
        <dbReference type="ARBA" id="ARBA00022475"/>
    </source>
</evidence>
<keyword evidence="4 9" id="KW-0812">Transmembrane</keyword>
<keyword evidence="7 10" id="KW-0472">Membrane</keyword>
<keyword evidence="8" id="KW-0143">Chaperone</keyword>
<dbReference type="GO" id="GO:0051205">
    <property type="term" value="P:protein insertion into membrane"/>
    <property type="evidence" value="ECO:0007669"/>
    <property type="project" value="TreeGrafter"/>
</dbReference>
<evidence type="ECO:0000256" key="9">
    <source>
        <dbReference type="RuleBase" id="RU003945"/>
    </source>
</evidence>
<dbReference type="Pfam" id="PF02096">
    <property type="entry name" value="60KD_IMP"/>
    <property type="match status" value="1"/>
</dbReference>
<keyword evidence="2" id="KW-0813">Transport</keyword>
<protein>
    <submittedName>
        <fullName evidence="12">Inner membrane protein translocase component YidC, short form OxaI-like protein</fullName>
    </submittedName>
</protein>
<dbReference type="AlphaFoldDB" id="A0A0G1MDB8"/>
<evidence type="ECO:0000313" key="12">
    <source>
        <dbReference type="EMBL" id="KKT69934.1"/>
    </source>
</evidence>
<dbReference type="GO" id="GO:0015031">
    <property type="term" value="P:protein transport"/>
    <property type="evidence" value="ECO:0007669"/>
    <property type="project" value="UniProtKB-KW"/>
</dbReference>
<comment type="caution">
    <text evidence="12">The sequence shown here is derived from an EMBL/GenBank/DDBJ whole genome shotgun (WGS) entry which is preliminary data.</text>
</comment>
<name>A0A0G1MDB8_9BACT</name>